<dbReference type="Pfam" id="PF02518">
    <property type="entry name" value="HATPase_c"/>
    <property type="match status" value="1"/>
</dbReference>
<dbReference type="InterPro" id="IPR011712">
    <property type="entry name" value="Sig_transdc_His_kin_sub3_dim/P"/>
</dbReference>
<dbReference type="CDD" id="cd16917">
    <property type="entry name" value="HATPase_UhpB-NarQ-NarX-like"/>
    <property type="match status" value="1"/>
</dbReference>
<organism evidence="12 13">
    <name type="scientific">Nocardioides antri</name>
    <dbReference type="NCBI Taxonomy" id="2607659"/>
    <lineage>
        <taxon>Bacteria</taxon>
        <taxon>Bacillati</taxon>
        <taxon>Actinomycetota</taxon>
        <taxon>Actinomycetes</taxon>
        <taxon>Propionibacteriales</taxon>
        <taxon>Nocardioidaceae</taxon>
        <taxon>Nocardioides</taxon>
    </lineage>
</organism>
<evidence type="ECO:0000256" key="2">
    <source>
        <dbReference type="ARBA" id="ARBA00012438"/>
    </source>
</evidence>
<reference evidence="12 13" key="2">
    <citation type="submission" date="2019-09" db="EMBL/GenBank/DDBJ databases">
        <authorList>
            <person name="Jin C."/>
        </authorList>
    </citation>
    <scope>NUCLEOTIDE SEQUENCE [LARGE SCALE GENOMIC DNA]</scope>
    <source>
        <strain evidence="12 13">BN140041</strain>
    </source>
</reference>
<feature type="transmembrane region" description="Helical" evidence="9">
    <location>
        <begin position="47"/>
        <end position="63"/>
    </location>
</feature>
<feature type="transmembrane region" description="Helical" evidence="9">
    <location>
        <begin position="151"/>
        <end position="173"/>
    </location>
</feature>
<evidence type="ECO:0000259" key="11">
    <source>
        <dbReference type="Pfam" id="PF07730"/>
    </source>
</evidence>
<feature type="transmembrane region" description="Helical" evidence="9">
    <location>
        <begin position="69"/>
        <end position="96"/>
    </location>
</feature>
<dbReference type="GO" id="GO:0046983">
    <property type="term" value="F:protein dimerization activity"/>
    <property type="evidence" value="ECO:0007669"/>
    <property type="project" value="InterPro"/>
</dbReference>
<keyword evidence="8" id="KW-0902">Two-component regulatory system</keyword>
<evidence type="ECO:0000256" key="3">
    <source>
        <dbReference type="ARBA" id="ARBA00022553"/>
    </source>
</evidence>
<dbReference type="RefSeq" id="WP_149749514.1">
    <property type="nucleotide sequence ID" value="NZ_VUJW01000003.1"/>
</dbReference>
<keyword evidence="9" id="KW-1133">Transmembrane helix</keyword>
<feature type="transmembrane region" description="Helical" evidence="9">
    <location>
        <begin position="12"/>
        <end position="35"/>
    </location>
</feature>
<evidence type="ECO:0000313" key="13">
    <source>
        <dbReference type="Proteomes" id="UP000324351"/>
    </source>
</evidence>
<dbReference type="InterPro" id="IPR003594">
    <property type="entry name" value="HATPase_dom"/>
</dbReference>
<sequence length="409" mass="43538">MHTPGDRWRAPVGAAPAVAVGVAVASFGIWEVVYADIPTAVPVPGQVLWVCGFAVAVASYRLLPSLSLVLLWVLAAVQVGTGVPLLLTQLAVALVAYGCARYGSIGTLVVSAASVPAVALLTVLAIGADLHSQTVNRAFYDLLDTGSLREIVARLVLLGGALLIVPWLLGMLLRVLRREARTRAEQIETARERDQAAELAEVREGQARLARDVHDVVGHSLAVILAQAESAQYLSDEDPSRLKDTLATISTSARTSLQDVRHVLGATGDRPPSGGLDTLIEGVRASGHEVISTEVGEPRPLPPELSTVAYRVLQEMLTNAIRHGRRDEPVHVERHWQEELRLEVRNVIDVAGVETVPMAAQSDAAAPGNGLEGMRRRLESVGGRLDVRPRAGSGHPTFTVTAWLPTGAA</sequence>
<name>A0A5B1M3E2_9ACTN</name>
<evidence type="ECO:0000256" key="8">
    <source>
        <dbReference type="ARBA" id="ARBA00023012"/>
    </source>
</evidence>
<keyword evidence="4" id="KW-0808">Transferase</keyword>
<dbReference type="PANTHER" id="PTHR24421:SF10">
    <property type="entry name" value="NITRATE_NITRITE SENSOR PROTEIN NARQ"/>
    <property type="match status" value="1"/>
</dbReference>
<dbReference type="Proteomes" id="UP000324351">
    <property type="component" value="Unassembled WGS sequence"/>
</dbReference>
<dbReference type="Pfam" id="PF07730">
    <property type="entry name" value="HisKA_3"/>
    <property type="match status" value="1"/>
</dbReference>
<evidence type="ECO:0000259" key="10">
    <source>
        <dbReference type="Pfam" id="PF02518"/>
    </source>
</evidence>
<feature type="domain" description="Signal transduction histidine kinase subgroup 3 dimerisation and phosphoacceptor" evidence="11">
    <location>
        <begin position="207"/>
        <end position="266"/>
    </location>
</feature>
<evidence type="ECO:0000256" key="4">
    <source>
        <dbReference type="ARBA" id="ARBA00022679"/>
    </source>
</evidence>
<accession>A0A5B1M3E2</accession>
<comment type="catalytic activity">
    <reaction evidence="1">
        <text>ATP + protein L-histidine = ADP + protein N-phospho-L-histidine.</text>
        <dbReference type="EC" id="2.7.13.3"/>
    </reaction>
</comment>
<keyword evidence="3" id="KW-0597">Phosphoprotein</keyword>
<dbReference type="GO" id="GO:0000155">
    <property type="term" value="F:phosphorelay sensor kinase activity"/>
    <property type="evidence" value="ECO:0007669"/>
    <property type="project" value="InterPro"/>
</dbReference>
<proteinExistence type="predicted"/>
<dbReference type="EC" id="2.7.13.3" evidence="2"/>
<keyword evidence="5" id="KW-0547">Nucleotide-binding</keyword>
<dbReference type="PANTHER" id="PTHR24421">
    <property type="entry name" value="NITRATE/NITRITE SENSOR PROTEIN NARX-RELATED"/>
    <property type="match status" value="1"/>
</dbReference>
<dbReference type="GO" id="GO:0005524">
    <property type="term" value="F:ATP binding"/>
    <property type="evidence" value="ECO:0007669"/>
    <property type="project" value="UniProtKB-KW"/>
</dbReference>
<keyword evidence="7" id="KW-0067">ATP-binding</keyword>
<dbReference type="Gene3D" id="3.30.565.10">
    <property type="entry name" value="Histidine kinase-like ATPase, C-terminal domain"/>
    <property type="match status" value="1"/>
</dbReference>
<reference evidence="12 13" key="1">
    <citation type="submission" date="2019-09" db="EMBL/GenBank/DDBJ databases">
        <title>Nocardioides panacisoli sp. nov., isolated from the soil of a ginseng field.</title>
        <authorList>
            <person name="Cho C."/>
        </authorList>
    </citation>
    <scope>NUCLEOTIDE SEQUENCE [LARGE SCALE GENOMIC DNA]</scope>
    <source>
        <strain evidence="12 13">BN140041</strain>
    </source>
</reference>
<feature type="domain" description="Histidine kinase/HSP90-like ATPase" evidence="10">
    <location>
        <begin position="309"/>
        <end position="405"/>
    </location>
</feature>
<gene>
    <name evidence="12" type="ORF">F0U47_06430</name>
</gene>
<dbReference type="GO" id="GO:0016020">
    <property type="term" value="C:membrane"/>
    <property type="evidence" value="ECO:0007669"/>
    <property type="project" value="InterPro"/>
</dbReference>
<dbReference type="EMBL" id="VUJW01000003">
    <property type="protein sequence ID" value="KAA1427146.1"/>
    <property type="molecule type" value="Genomic_DNA"/>
</dbReference>
<comment type="caution">
    <text evidence="12">The sequence shown here is derived from an EMBL/GenBank/DDBJ whole genome shotgun (WGS) entry which is preliminary data.</text>
</comment>
<keyword evidence="9" id="KW-0472">Membrane</keyword>
<feature type="transmembrane region" description="Helical" evidence="9">
    <location>
        <begin position="108"/>
        <end position="131"/>
    </location>
</feature>
<evidence type="ECO:0000256" key="6">
    <source>
        <dbReference type="ARBA" id="ARBA00022777"/>
    </source>
</evidence>
<dbReference type="SUPFAM" id="SSF55874">
    <property type="entry name" value="ATPase domain of HSP90 chaperone/DNA topoisomerase II/histidine kinase"/>
    <property type="match status" value="1"/>
</dbReference>
<dbReference type="InterPro" id="IPR050482">
    <property type="entry name" value="Sensor_HK_TwoCompSys"/>
</dbReference>
<evidence type="ECO:0000256" key="1">
    <source>
        <dbReference type="ARBA" id="ARBA00000085"/>
    </source>
</evidence>
<evidence type="ECO:0000256" key="5">
    <source>
        <dbReference type="ARBA" id="ARBA00022741"/>
    </source>
</evidence>
<evidence type="ECO:0000313" key="12">
    <source>
        <dbReference type="EMBL" id="KAA1427146.1"/>
    </source>
</evidence>
<dbReference type="Gene3D" id="1.20.5.1930">
    <property type="match status" value="1"/>
</dbReference>
<evidence type="ECO:0000256" key="7">
    <source>
        <dbReference type="ARBA" id="ARBA00022840"/>
    </source>
</evidence>
<keyword evidence="9" id="KW-0812">Transmembrane</keyword>
<protein>
    <recommendedName>
        <fullName evidence="2">histidine kinase</fullName>
        <ecNumber evidence="2">2.7.13.3</ecNumber>
    </recommendedName>
</protein>
<keyword evidence="6" id="KW-0418">Kinase</keyword>
<evidence type="ECO:0000256" key="9">
    <source>
        <dbReference type="SAM" id="Phobius"/>
    </source>
</evidence>
<dbReference type="InterPro" id="IPR036890">
    <property type="entry name" value="HATPase_C_sf"/>
</dbReference>
<keyword evidence="13" id="KW-1185">Reference proteome</keyword>
<dbReference type="AlphaFoldDB" id="A0A5B1M3E2"/>